<dbReference type="EMBL" id="JBHDLJ010000019">
    <property type="protein sequence ID" value="MFB0836167.1"/>
    <property type="molecule type" value="Genomic_DNA"/>
</dbReference>
<dbReference type="PANTHER" id="PTHR13966">
    <property type="entry name" value="ENDONUCLEASE RELATED"/>
    <property type="match status" value="1"/>
</dbReference>
<proteinExistence type="inferred from homology"/>
<dbReference type="CDD" id="cd00091">
    <property type="entry name" value="NUC"/>
    <property type="match status" value="1"/>
</dbReference>
<dbReference type="PANTHER" id="PTHR13966:SF5">
    <property type="entry name" value="ENDONUCLEASE G, MITOCHONDRIAL"/>
    <property type="match status" value="1"/>
</dbReference>
<dbReference type="InterPro" id="IPR020821">
    <property type="entry name" value="ENPP1-3/EXOG-like_nuc-like"/>
</dbReference>
<feature type="domain" description="DNA/RNA non-specific endonuclease/pyrophosphatase/phosphodiesterase" evidence="10">
    <location>
        <begin position="50"/>
        <end position="259"/>
    </location>
</feature>
<keyword evidence="12" id="KW-1185">Reference proteome</keyword>
<accession>A0ABV4UV59</accession>
<comment type="cofactor">
    <cofactor evidence="1 8">
        <name>Mg(2+)</name>
        <dbReference type="ChEBI" id="CHEBI:18420"/>
    </cofactor>
</comment>
<keyword evidence="6 8" id="KW-0378">Hydrolase</keyword>
<evidence type="ECO:0000313" key="11">
    <source>
        <dbReference type="EMBL" id="MFB0836167.1"/>
    </source>
</evidence>
<evidence type="ECO:0000259" key="9">
    <source>
        <dbReference type="SMART" id="SM00477"/>
    </source>
</evidence>
<evidence type="ECO:0000313" key="12">
    <source>
        <dbReference type="Proteomes" id="UP001575652"/>
    </source>
</evidence>
<evidence type="ECO:0000256" key="5">
    <source>
        <dbReference type="ARBA" id="ARBA00022759"/>
    </source>
</evidence>
<dbReference type="SMART" id="SM00477">
    <property type="entry name" value="NUC"/>
    <property type="match status" value="1"/>
</dbReference>
<dbReference type="Gene3D" id="3.40.570.10">
    <property type="entry name" value="Extracellular Endonuclease, subunit A"/>
    <property type="match status" value="1"/>
</dbReference>
<evidence type="ECO:0000256" key="7">
    <source>
        <dbReference type="ARBA" id="ARBA00022842"/>
    </source>
</evidence>
<dbReference type="GO" id="GO:0004519">
    <property type="term" value="F:endonuclease activity"/>
    <property type="evidence" value="ECO:0007669"/>
    <property type="project" value="UniProtKB-KW"/>
</dbReference>
<comment type="similarity">
    <text evidence="2 8">Belongs to the DNA/RNA non-specific endonuclease family.</text>
</comment>
<evidence type="ECO:0000256" key="2">
    <source>
        <dbReference type="ARBA" id="ARBA00010052"/>
    </source>
</evidence>
<dbReference type="Pfam" id="PF01223">
    <property type="entry name" value="Endonuclease_NS"/>
    <property type="match status" value="1"/>
</dbReference>
<keyword evidence="7" id="KW-0460">Magnesium</keyword>
<dbReference type="SUPFAM" id="SSF54060">
    <property type="entry name" value="His-Me finger endonucleases"/>
    <property type="match status" value="1"/>
</dbReference>
<dbReference type="InterPro" id="IPR044929">
    <property type="entry name" value="DNA/RNA_non-sp_Endonuclease_sf"/>
</dbReference>
<evidence type="ECO:0000256" key="1">
    <source>
        <dbReference type="ARBA" id="ARBA00001946"/>
    </source>
</evidence>
<evidence type="ECO:0000256" key="6">
    <source>
        <dbReference type="ARBA" id="ARBA00022801"/>
    </source>
</evidence>
<comment type="caution">
    <text evidence="11">The sequence shown here is derived from an EMBL/GenBank/DDBJ whole genome shotgun (WGS) entry which is preliminary data.</text>
</comment>
<dbReference type="InterPro" id="IPR044925">
    <property type="entry name" value="His-Me_finger_sf"/>
</dbReference>
<sequence>MDEDNRPGADLPAVRGGFGVDFLGVRVDLPVLDGPLRDDAVTWEGGDAIPYTHFSLALSRSRRLARWVGWNIDGAGLLKLSRSDIAFATDPRLPEDVQTGNELYSGNRLDRGHLARRADLLWGGPEEAQRANRDSFHYTNIAPQIDDFNQSSRNGLWGRLEDALFEGVDVEDLRASVFGGPVFQDDDRVYRGVQLPREYWKLVVFVEDGALRARAFLLAQDLVQLQALPDLDEFRVYQITVPELEERTGLRFSEALHAADVPAAAISRAPGERQPLADLDDIRW</sequence>
<dbReference type="Proteomes" id="UP001575652">
    <property type="component" value="Unassembled WGS sequence"/>
</dbReference>
<name>A0ABV4UV59_9MICC</name>
<dbReference type="InterPro" id="IPR001604">
    <property type="entry name" value="Endo_G_ENPP1-like_dom"/>
</dbReference>
<evidence type="ECO:0000256" key="4">
    <source>
        <dbReference type="ARBA" id="ARBA00022723"/>
    </source>
</evidence>
<reference evidence="11 12" key="1">
    <citation type="submission" date="2024-09" db="EMBL/GenBank/DDBJ databases">
        <authorList>
            <person name="Salinas-Garcia M.A."/>
            <person name="Prieme A."/>
        </authorList>
    </citation>
    <scope>NUCLEOTIDE SEQUENCE [LARGE SCALE GENOMIC DNA]</scope>
    <source>
        <strain evidence="11 12">DSM 21081</strain>
    </source>
</reference>
<dbReference type="InterPro" id="IPR018524">
    <property type="entry name" value="DNA/RNA_endonuclease_AS"/>
</dbReference>
<keyword evidence="3 8" id="KW-0540">Nuclease</keyword>
<organism evidence="11 12">
    <name type="scientific">Arthrobacter halodurans</name>
    <dbReference type="NCBI Taxonomy" id="516699"/>
    <lineage>
        <taxon>Bacteria</taxon>
        <taxon>Bacillati</taxon>
        <taxon>Actinomycetota</taxon>
        <taxon>Actinomycetes</taxon>
        <taxon>Micrococcales</taxon>
        <taxon>Micrococcaceae</taxon>
        <taxon>Arthrobacter</taxon>
    </lineage>
</organism>
<keyword evidence="5 8" id="KW-0255">Endonuclease</keyword>
<dbReference type="RefSeq" id="WP_373973343.1">
    <property type="nucleotide sequence ID" value="NZ_JBHDLJ010000019.1"/>
</dbReference>
<evidence type="ECO:0000256" key="3">
    <source>
        <dbReference type="ARBA" id="ARBA00022722"/>
    </source>
</evidence>
<feature type="domain" description="ENPP1-3/EXOG-like endonuclease/phosphodiesterase" evidence="9">
    <location>
        <begin position="51"/>
        <end position="259"/>
    </location>
</feature>
<gene>
    <name evidence="11" type="ORF">ACETWP_16380</name>
</gene>
<dbReference type="SMART" id="SM00892">
    <property type="entry name" value="Endonuclease_NS"/>
    <property type="match status" value="1"/>
</dbReference>
<evidence type="ECO:0000259" key="10">
    <source>
        <dbReference type="SMART" id="SM00892"/>
    </source>
</evidence>
<keyword evidence="4 8" id="KW-0479">Metal-binding</keyword>
<dbReference type="InterPro" id="IPR040255">
    <property type="entry name" value="Non-specific_endonuclease"/>
</dbReference>
<dbReference type="PROSITE" id="PS01070">
    <property type="entry name" value="NUCLEASE_NON_SPEC"/>
    <property type="match status" value="1"/>
</dbReference>
<evidence type="ECO:0000256" key="8">
    <source>
        <dbReference type="RuleBase" id="RU366055"/>
    </source>
</evidence>
<protein>
    <recommendedName>
        <fullName evidence="8">Endonuclease</fullName>
        <ecNumber evidence="8">3.1.30.-</ecNumber>
    </recommendedName>
</protein>
<dbReference type="EC" id="3.1.30.-" evidence="8"/>